<keyword evidence="2" id="KW-0645">Protease</keyword>
<feature type="active site" description="Charge relay system" evidence="8">
    <location>
        <position position="352"/>
    </location>
</feature>
<evidence type="ECO:0000313" key="12">
    <source>
        <dbReference type="EMBL" id="TYK50941.1"/>
    </source>
</evidence>
<keyword evidence="7 9" id="KW-1015">Disulfide bond</keyword>
<evidence type="ECO:0000256" key="6">
    <source>
        <dbReference type="ARBA" id="ARBA00023145"/>
    </source>
</evidence>
<evidence type="ECO:0000256" key="1">
    <source>
        <dbReference type="ARBA" id="ARBA00007664"/>
    </source>
</evidence>
<name>A0A5D3FRH2_9ACTN</name>
<dbReference type="InterPro" id="IPR009003">
    <property type="entry name" value="Peptidase_S1_PA"/>
</dbReference>
<dbReference type="SUPFAM" id="SSF50494">
    <property type="entry name" value="Trypsin-like serine proteases"/>
    <property type="match status" value="1"/>
</dbReference>
<dbReference type="InterPro" id="IPR033116">
    <property type="entry name" value="TRYPSIN_SER"/>
</dbReference>
<dbReference type="InterPro" id="IPR004236">
    <property type="entry name" value="Pept_S1_alpha_lytic"/>
</dbReference>
<dbReference type="PIRSF" id="PIRSF001134">
    <property type="entry name" value="Streptogrisin"/>
    <property type="match status" value="1"/>
</dbReference>
<accession>A0A5D3FRH2</accession>
<comment type="similarity">
    <text evidence="1">Belongs to the peptidase S1 family.</text>
</comment>
<evidence type="ECO:0000256" key="10">
    <source>
        <dbReference type="SAM" id="MobiDB-lite"/>
    </source>
</evidence>
<dbReference type="Pfam" id="PF02983">
    <property type="entry name" value="Pro_Al_protease"/>
    <property type="match status" value="1"/>
</dbReference>
<keyword evidence="5" id="KW-0720">Serine protease</keyword>
<dbReference type="InterPro" id="IPR001316">
    <property type="entry name" value="Pept_S1A_streptogrisin"/>
</dbReference>
<dbReference type="InterPro" id="IPR043504">
    <property type="entry name" value="Peptidase_S1_PA_chymotrypsin"/>
</dbReference>
<evidence type="ECO:0000256" key="4">
    <source>
        <dbReference type="ARBA" id="ARBA00022801"/>
    </source>
</evidence>
<feature type="region of interest" description="Disordered" evidence="10">
    <location>
        <begin position="1"/>
        <end position="31"/>
    </location>
</feature>
<dbReference type="InterPro" id="IPR018114">
    <property type="entry name" value="TRYPSIN_HIS"/>
</dbReference>
<dbReference type="EMBL" id="VSRQ01000002">
    <property type="protein sequence ID" value="TYK50941.1"/>
    <property type="molecule type" value="Genomic_DNA"/>
</dbReference>
<evidence type="ECO:0000256" key="9">
    <source>
        <dbReference type="PIRSR" id="PIRSR001134-2"/>
    </source>
</evidence>
<feature type="disulfide bond" evidence="9">
    <location>
        <begin position="346"/>
        <end position="374"/>
    </location>
</feature>
<keyword evidence="6" id="KW-0865">Zymogen</keyword>
<dbReference type="PROSITE" id="PS00135">
    <property type="entry name" value="TRYPSIN_SER"/>
    <property type="match status" value="1"/>
</dbReference>
<protein>
    <submittedName>
        <fullName evidence="12">S1 family peptidase</fullName>
    </submittedName>
</protein>
<keyword evidence="13" id="KW-1185">Reference proteome</keyword>
<proteinExistence type="inferred from homology"/>
<organism evidence="12 13">
    <name type="scientific">Actinomadura decatromicini</name>
    <dbReference type="NCBI Taxonomy" id="2604572"/>
    <lineage>
        <taxon>Bacteria</taxon>
        <taxon>Bacillati</taxon>
        <taxon>Actinomycetota</taxon>
        <taxon>Actinomycetes</taxon>
        <taxon>Streptosporangiales</taxon>
        <taxon>Thermomonosporaceae</taxon>
        <taxon>Actinomadura</taxon>
    </lineage>
</organism>
<dbReference type="PROSITE" id="PS00134">
    <property type="entry name" value="TRYPSIN_HIS"/>
    <property type="match status" value="1"/>
</dbReference>
<comment type="caution">
    <text evidence="12">The sequence shown here is derived from an EMBL/GenBank/DDBJ whole genome shotgun (WGS) entry which is preliminary data.</text>
</comment>
<feature type="disulfide bond" evidence="9">
    <location>
        <begin position="233"/>
        <end position="252"/>
    </location>
</feature>
<dbReference type="GO" id="GO:0004252">
    <property type="term" value="F:serine-type endopeptidase activity"/>
    <property type="evidence" value="ECO:0007669"/>
    <property type="project" value="InterPro"/>
</dbReference>
<evidence type="ECO:0000313" key="13">
    <source>
        <dbReference type="Proteomes" id="UP000323505"/>
    </source>
</evidence>
<evidence type="ECO:0000256" key="7">
    <source>
        <dbReference type="ARBA" id="ARBA00023157"/>
    </source>
</evidence>
<feature type="active site" description="Charge relay system" evidence="8">
    <location>
        <position position="279"/>
    </location>
</feature>
<keyword evidence="3" id="KW-0732">Signal</keyword>
<dbReference type="GO" id="GO:0005576">
    <property type="term" value="C:extracellular region"/>
    <property type="evidence" value="ECO:0007669"/>
    <property type="project" value="InterPro"/>
</dbReference>
<evidence type="ECO:0000256" key="5">
    <source>
        <dbReference type="ARBA" id="ARBA00022825"/>
    </source>
</evidence>
<sequence length="397" mass="39956">MQVALRTSLATQHDADTTRRVPPPIPPSCRRRSQHCRWRKVDEVNRGVHLKRALPPILTAAALVAPPVFGTVPATAAQPAQPAAAPAKPSPKALTALSDRLTSKLGAQQAGSYIDRAGNLVVNVTSAAAAQQVKAAGATPRTVAHGGGPLAAAKSKLDRLAGGAGTKGLSWGVDVYSNSVVVNVPKGADGAATAAFVKKARALGDTVKIKQVAAAPRLTLGPGEAILTGGSRCSVSAIGTGSGDYVVTAGHCTNIGSSWTTSGGEQVGTVAASRFPGNDYGTIRVTNSSLQVSNDNLTDVGRPAAGTQIIKKGSTTGTTSGTIVGYDRTVNYQEGSVSGLIETNACVQPGDSGGSLQSGSTAIGITSGGTTGGCGGNFQSFFQPLDVVLQGQGLTLK</sequence>
<gene>
    <name evidence="12" type="ORF">FXF68_10815</name>
</gene>
<dbReference type="Proteomes" id="UP000323505">
    <property type="component" value="Unassembled WGS sequence"/>
</dbReference>
<evidence type="ECO:0000256" key="8">
    <source>
        <dbReference type="PIRSR" id="PIRSR001134-1"/>
    </source>
</evidence>
<dbReference type="AlphaFoldDB" id="A0A5D3FRH2"/>
<evidence type="ECO:0000256" key="3">
    <source>
        <dbReference type="ARBA" id="ARBA00022729"/>
    </source>
</evidence>
<evidence type="ECO:0000259" key="11">
    <source>
        <dbReference type="Pfam" id="PF02983"/>
    </source>
</evidence>
<dbReference type="Gene3D" id="3.30.300.50">
    <property type="match status" value="2"/>
</dbReference>
<dbReference type="Gene3D" id="2.40.10.10">
    <property type="entry name" value="Trypsin-like serine proteases"/>
    <property type="match status" value="2"/>
</dbReference>
<dbReference type="GO" id="GO:0006508">
    <property type="term" value="P:proteolysis"/>
    <property type="evidence" value="ECO:0007669"/>
    <property type="project" value="UniProtKB-KW"/>
</dbReference>
<reference evidence="12 13" key="1">
    <citation type="submission" date="2019-08" db="EMBL/GenBank/DDBJ databases">
        <title>Actinomadura sp. nov. CYP1-5 isolated from mountain soil.</title>
        <authorList>
            <person name="Songsumanus A."/>
            <person name="Kuncharoen N."/>
            <person name="Kudo T."/>
            <person name="Yuki M."/>
            <person name="Igarashi Y."/>
            <person name="Tanasupawat S."/>
        </authorList>
    </citation>
    <scope>NUCLEOTIDE SEQUENCE [LARGE SCALE GENOMIC DNA]</scope>
    <source>
        <strain evidence="12 13">CYP1-5</strain>
    </source>
</reference>
<dbReference type="InterPro" id="IPR035070">
    <property type="entry name" value="Streptogrisin_prodomain"/>
</dbReference>
<dbReference type="PRINTS" id="PR00861">
    <property type="entry name" value="ALYTICPTASE"/>
</dbReference>
<evidence type="ECO:0000256" key="2">
    <source>
        <dbReference type="ARBA" id="ARBA00022670"/>
    </source>
</evidence>
<feature type="active site" description="Charge relay system" evidence="8">
    <location>
        <position position="251"/>
    </location>
</feature>
<dbReference type="CDD" id="cd21112">
    <property type="entry name" value="alphaLP-like"/>
    <property type="match status" value="1"/>
</dbReference>
<keyword evidence="4" id="KW-0378">Hydrolase</keyword>
<feature type="domain" description="Peptidase S1A alpha-lytic prodomain" evidence="11">
    <location>
        <begin position="150"/>
        <end position="203"/>
    </location>
</feature>